<evidence type="ECO:0000313" key="1">
    <source>
        <dbReference type="EMBL" id="KAL0284804.1"/>
    </source>
</evidence>
<name>A0AAW2IQT4_9LAMI</name>
<proteinExistence type="predicted"/>
<comment type="caution">
    <text evidence="1">The sequence shown here is derived from an EMBL/GenBank/DDBJ whole genome shotgun (WGS) entry which is preliminary data.</text>
</comment>
<accession>A0AAW2IQT4</accession>
<organism evidence="1">
    <name type="scientific">Sesamum calycinum</name>
    <dbReference type="NCBI Taxonomy" id="2727403"/>
    <lineage>
        <taxon>Eukaryota</taxon>
        <taxon>Viridiplantae</taxon>
        <taxon>Streptophyta</taxon>
        <taxon>Embryophyta</taxon>
        <taxon>Tracheophyta</taxon>
        <taxon>Spermatophyta</taxon>
        <taxon>Magnoliopsida</taxon>
        <taxon>eudicotyledons</taxon>
        <taxon>Gunneridae</taxon>
        <taxon>Pentapetalae</taxon>
        <taxon>asterids</taxon>
        <taxon>lamiids</taxon>
        <taxon>Lamiales</taxon>
        <taxon>Pedaliaceae</taxon>
        <taxon>Sesamum</taxon>
    </lineage>
</organism>
<gene>
    <name evidence="1" type="ORF">Scaly_2838200</name>
</gene>
<protein>
    <submittedName>
        <fullName evidence="1">Uncharacterized protein</fullName>
    </submittedName>
</protein>
<reference evidence="1" key="2">
    <citation type="journal article" date="2024" name="Plant">
        <title>Genomic evolution and insights into agronomic trait innovations of Sesamum species.</title>
        <authorList>
            <person name="Miao H."/>
            <person name="Wang L."/>
            <person name="Qu L."/>
            <person name="Liu H."/>
            <person name="Sun Y."/>
            <person name="Le M."/>
            <person name="Wang Q."/>
            <person name="Wei S."/>
            <person name="Zheng Y."/>
            <person name="Lin W."/>
            <person name="Duan Y."/>
            <person name="Cao H."/>
            <person name="Xiong S."/>
            <person name="Wang X."/>
            <person name="Wei L."/>
            <person name="Li C."/>
            <person name="Ma Q."/>
            <person name="Ju M."/>
            <person name="Zhao R."/>
            <person name="Li G."/>
            <person name="Mu C."/>
            <person name="Tian Q."/>
            <person name="Mei H."/>
            <person name="Zhang T."/>
            <person name="Gao T."/>
            <person name="Zhang H."/>
        </authorList>
    </citation>
    <scope>NUCLEOTIDE SEQUENCE</scope>
    <source>
        <strain evidence="1">KEN8</strain>
    </source>
</reference>
<dbReference type="AlphaFoldDB" id="A0AAW2IQT4"/>
<sequence length="668" mass="74789">MGVNESSSSRVGPFLGETVEGWRGDEKPLLEEPYLLPATAVAARRATAAAATADRDPSAGPAAAPPLLLLPPIRRPRSWCCPARRAVHGGFGFGLGLGFGENGDGGKGDGCREGVYHEYVSHHGVKDLPSAIAAADRLDDLRWQTTRNRGMMILEKIMQSSARSSRKKEKAKKVVIETFEPRAVERPRADCFICGNLEHRCGIYSTRSGAVSWMWEAHHKGFDFERMRLEIETEVFYTNTCGVVLLLGLTTMKPTPEGRNCSKSRTSRLGTEGLMKTCTKYYSRVSLAGDVGRLCSFSGSVGKPRAYEDCILNMASSGCVVRHGHHKLYPVHLELLVMTYQSGISNQWETMEARLCRIEKLVGKPEQPHTVGLIQQISVPQETIENLKMRVKEELPQLVQKRRQGCRMRKRCLSRSMYLTGDAKLLWRSRLSNVANANRERIEMWEVLKKELKDQFIPCNTSWIARESLRNLKHTKKAQIELRRQYVKGLPSAIAAAYRLDDFKVANDPEQRNDDSGEGKEEFDKKFKKKEKAKKVVIETFEPRAAHHKCLDFERVRPEIESELSPRSQPPTLGRCRQSPVLPTVCALVCLLAESYCTSDTFYTNHLLAYGQPSTSMRPACRRSPHTGACSPIRPVCLSTVTTDARPAHPPAVQPARTVTRPFLDLAS</sequence>
<reference evidence="1" key="1">
    <citation type="submission" date="2020-06" db="EMBL/GenBank/DDBJ databases">
        <authorList>
            <person name="Li T."/>
            <person name="Hu X."/>
            <person name="Zhang T."/>
            <person name="Song X."/>
            <person name="Zhang H."/>
            <person name="Dai N."/>
            <person name="Sheng W."/>
            <person name="Hou X."/>
            <person name="Wei L."/>
        </authorList>
    </citation>
    <scope>NUCLEOTIDE SEQUENCE</scope>
    <source>
        <strain evidence="1">KEN8</strain>
        <tissue evidence="1">Leaf</tissue>
    </source>
</reference>
<dbReference type="EMBL" id="JACGWM010001983">
    <property type="protein sequence ID" value="KAL0284804.1"/>
    <property type="molecule type" value="Genomic_DNA"/>
</dbReference>